<organism evidence="3">
    <name type="scientific">hydrothermal vent metagenome</name>
    <dbReference type="NCBI Taxonomy" id="652676"/>
    <lineage>
        <taxon>unclassified sequences</taxon>
        <taxon>metagenomes</taxon>
        <taxon>ecological metagenomes</taxon>
    </lineage>
</organism>
<name>A0A3B0UPE1_9ZZZZ</name>
<evidence type="ECO:0000259" key="2">
    <source>
        <dbReference type="Pfam" id="PF22725"/>
    </source>
</evidence>
<dbReference type="SUPFAM" id="SSF55347">
    <property type="entry name" value="Glyceraldehyde-3-phosphate dehydrogenase-like, C-terminal domain"/>
    <property type="match status" value="1"/>
</dbReference>
<dbReference type="InterPro" id="IPR055170">
    <property type="entry name" value="GFO_IDH_MocA-like_dom"/>
</dbReference>
<dbReference type="Gene3D" id="3.30.360.10">
    <property type="entry name" value="Dihydrodipicolinate Reductase, domain 2"/>
    <property type="match status" value="1"/>
</dbReference>
<dbReference type="EMBL" id="UOET01000465">
    <property type="protein sequence ID" value="VAW30083.1"/>
    <property type="molecule type" value="Genomic_DNA"/>
</dbReference>
<dbReference type="InterPro" id="IPR000683">
    <property type="entry name" value="Gfo/Idh/MocA-like_OxRdtase_N"/>
</dbReference>
<dbReference type="AlphaFoldDB" id="A0A3B0UPE1"/>
<dbReference type="GO" id="GO:0000166">
    <property type="term" value="F:nucleotide binding"/>
    <property type="evidence" value="ECO:0007669"/>
    <property type="project" value="InterPro"/>
</dbReference>
<proteinExistence type="predicted"/>
<reference evidence="3" key="1">
    <citation type="submission" date="2018-06" db="EMBL/GenBank/DDBJ databases">
        <authorList>
            <person name="Zhirakovskaya E."/>
        </authorList>
    </citation>
    <scope>NUCLEOTIDE SEQUENCE</scope>
</reference>
<dbReference type="SUPFAM" id="SSF51735">
    <property type="entry name" value="NAD(P)-binding Rossmann-fold domains"/>
    <property type="match status" value="1"/>
</dbReference>
<sequence>MIRIGVAGIDKTSLNHLNAIQSLAGFQLSGIYDPHTKNAPELCKKGGLNYFEDFGELLQNSDVIDIASPHLNHFPLAVDAIKKSKHLFIDSPIVSSPAEALQLINLSGEADVKVQVNYPERFNPAYTATLPFLTRPLYIEAQRHVAFNDQRKKVPIVMDLMMHDIDIILSIVKANIRTVHATGVGVFNGSPDIVNANLEFDNGVVANLTANRIASKNIRRIKFYQYQTRLQSDFLKHRIKILRKQNEKVDNRFLIKNLKAPKEDKLLLALTEFYQSLSLNKKPFVNLDSTYQNLKAAFLIDEKVQMLTP</sequence>
<feature type="domain" description="Gfo/Idh/MocA-like oxidoreductase N-terminal" evidence="1">
    <location>
        <begin position="2"/>
        <end position="118"/>
    </location>
</feature>
<dbReference type="Pfam" id="PF01408">
    <property type="entry name" value="GFO_IDH_MocA"/>
    <property type="match status" value="1"/>
</dbReference>
<dbReference type="Gene3D" id="3.40.50.720">
    <property type="entry name" value="NAD(P)-binding Rossmann-like Domain"/>
    <property type="match status" value="1"/>
</dbReference>
<dbReference type="InterPro" id="IPR051450">
    <property type="entry name" value="Gfo/Idh/MocA_Oxidoreductases"/>
</dbReference>
<evidence type="ECO:0000313" key="3">
    <source>
        <dbReference type="EMBL" id="VAW30083.1"/>
    </source>
</evidence>
<dbReference type="PANTHER" id="PTHR43377">
    <property type="entry name" value="BILIVERDIN REDUCTASE A"/>
    <property type="match status" value="1"/>
</dbReference>
<gene>
    <name evidence="3" type="ORF">MNBD_BACTEROID07-1877</name>
</gene>
<accession>A0A3B0UPE1</accession>
<evidence type="ECO:0000259" key="1">
    <source>
        <dbReference type="Pfam" id="PF01408"/>
    </source>
</evidence>
<dbReference type="InterPro" id="IPR036291">
    <property type="entry name" value="NAD(P)-bd_dom_sf"/>
</dbReference>
<feature type="domain" description="GFO/IDH/MocA-like oxidoreductase" evidence="2">
    <location>
        <begin position="153"/>
        <end position="218"/>
    </location>
</feature>
<dbReference type="Pfam" id="PF22725">
    <property type="entry name" value="GFO_IDH_MocA_C3"/>
    <property type="match status" value="1"/>
</dbReference>
<dbReference type="PANTHER" id="PTHR43377:SF1">
    <property type="entry name" value="BILIVERDIN REDUCTASE A"/>
    <property type="match status" value="1"/>
</dbReference>
<protein>
    <submittedName>
        <fullName evidence="3">Oxidoreductase, Gfo/Idh/MocA family</fullName>
    </submittedName>
</protein>